<name>A0ABU5REN7_9PSEU</name>
<sequence length="192" mass="20493">MRRRRAAKRSVTNWLPPAGRHGDAVVAAPEHTRLARERSDRQVFFAIVSLAVLLAAVPLAPVGGGVPAGALVLAGLVGIVGALATLLLWRRRYAALRRTGWRRATVTIAVTVAGDSRRPPAQVRFPDGSRLIVLMAGAGLAVRALGGLPELPVLVGGHGSAMVLLILPRPPWWTRPRVIPVVARGYRWTSDG</sequence>
<comment type="caution">
    <text evidence="2">The sequence shown here is derived from an EMBL/GenBank/DDBJ whole genome shotgun (WGS) entry which is preliminary data.</text>
</comment>
<accession>A0ABU5REN7</accession>
<dbReference type="EMBL" id="JAYFSI010000010">
    <property type="protein sequence ID" value="MEA5364732.1"/>
    <property type="molecule type" value="Genomic_DNA"/>
</dbReference>
<keyword evidence="1" id="KW-0472">Membrane</keyword>
<evidence type="ECO:0000256" key="1">
    <source>
        <dbReference type="SAM" id="Phobius"/>
    </source>
</evidence>
<evidence type="ECO:0000313" key="2">
    <source>
        <dbReference type="EMBL" id="MEA5364732.1"/>
    </source>
</evidence>
<gene>
    <name evidence="2" type="ORF">VA596_34735</name>
</gene>
<dbReference type="Proteomes" id="UP001304298">
    <property type="component" value="Unassembled WGS sequence"/>
</dbReference>
<dbReference type="RefSeq" id="WP_323332734.1">
    <property type="nucleotide sequence ID" value="NZ_JAYFSI010000010.1"/>
</dbReference>
<keyword evidence="1" id="KW-1133">Transmembrane helix</keyword>
<keyword evidence="1" id="KW-0812">Transmembrane</keyword>
<keyword evidence="3" id="KW-1185">Reference proteome</keyword>
<organism evidence="2 3">
    <name type="scientific">Amycolatopsis heterodermiae</name>
    <dbReference type="NCBI Taxonomy" id="3110235"/>
    <lineage>
        <taxon>Bacteria</taxon>
        <taxon>Bacillati</taxon>
        <taxon>Actinomycetota</taxon>
        <taxon>Actinomycetes</taxon>
        <taxon>Pseudonocardiales</taxon>
        <taxon>Pseudonocardiaceae</taxon>
        <taxon>Amycolatopsis</taxon>
    </lineage>
</organism>
<proteinExistence type="predicted"/>
<evidence type="ECO:0000313" key="3">
    <source>
        <dbReference type="Proteomes" id="UP001304298"/>
    </source>
</evidence>
<feature type="transmembrane region" description="Helical" evidence="1">
    <location>
        <begin position="68"/>
        <end position="89"/>
    </location>
</feature>
<protein>
    <submittedName>
        <fullName evidence="2">Uncharacterized protein</fullName>
    </submittedName>
</protein>
<feature type="transmembrane region" description="Helical" evidence="1">
    <location>
        <begin position="43"/>
        <end position="62"/>
    </location>
</feature>
<reference evidence="2 3" key="1">
    <citation type="submission" date="2023-12" db="EMBL/GenBank/DDBJ databases">
        <title>Amycolatopsis sp. V23-08.</title>
        <authorList>
            <person name="Somphong A."/>
        </authorList>
    </citation>
    <scope>NUCLEOTIDE SEQUENCE [LARGE SCALE GENOMIC DNA]</scope>
    <source>
        <strain evidence="2 3">V23-08</strain>
    </source>
</reference>